<dbReference type="AlphaFoldDB" id="A0A1C2IGF2"/>
<dbReference type="NCBIfam" id="NF033894">
    <property type="entry name" value="Eex_IncN"/>
    <property type="match status" value="1"/>
</dbReference>
<dbReference type="RefSeq" id="WP_024894458.1">
    <property type="nucleotide sequence ID" value="NZ_JABBDW010000306.1"/>
</dbReference>
<dbReference type="InterPro" id="IPR047937">
    <property type="entry name" value="Eex_IncN-like"/>
</dbReference>
<dbReference type="PROSITE" id="PS51257">
    <property type="entry name" value="PROKAR_LIPOPROTEIN"/>
    <property type="match status" value="1"/>
</dbReference>
<keyword evidence="1" id="KW-0732">Signal</keyword>
<sequence length="90" mass="9737">MKISKLFFLMPPLFGMALAGCSAVSQGPQGGHPVSWYLHHQKKMSQEVAWCKNSASRDKLASCKNAEKASGNALSYNANKTLHSFGKALP</sequence>
<proteinExistence type="predicted"/>
<evidence type="ECO:0000256" key="1">
    <source>
        <dbReference type="SAM" id="SignalP"/>
    </source>
</evidence>
<evidence type="ECO:0008006" key="4">
    <source>
        <dbReference type="Google" id="ProtNLM"/>
    </source>
</evidence>
<feature type="chain" id="PRO_5008663582" description="Lipoprotein" evidence="1">
    <location>
        <begin position="20"/>
        <end position="90"/>
    </location>
</feature>
<organism evidence="2 3">
    <name type="scientific">Acidithiobacillus thiooxidans</name>
    <name type="common">Thiobacillus thiooxidans</name>
    <dbReference type="NCBI Taxonomy" id="930"/>
    <lineage>
        <taxon>Bacteria</taxon>
        <taxon>Pseudomonadati</taxon>
        <taxon>Pseudomonadota</taxon>
        <taxon>Acidithiobacillia</taxon>
        <taxon>Acidithiobacillales</taxon>
        <taxon>Acidithiobacillaceae</taxon>
        <taxon>Acidithiobacillus</taxon>
    </lineage>
</organism>
<comment type="caution">
    <text evidence="2">The sequence shown here is derived from an EMBL/GenBank/DDBJ whole genome shotgun (WGS) entry which is preliminary data.</text>
</comment>
<evidence type="ECO:0000313" key="2">
    <source>
        <dbReference type="EMBL" id="OCX75057.1"/>
    </source>
</evidence>
<feature type="signal peptide" evidence="1">
    <location>
        <begin position="1"/>
        <end position="19"/>
    </location>
</feature>
<accession>A0A1C2IGF2</accession>
<reference evidence="2 3" key="1">
    <citation type="journal article" date="2016" name="Int. J. Mol. Sci.">
        <title>Comparative genomics of the extreme acidophile Acidithiobacillus thiooxidans reveals intraspecific divergence and niche adaptation.</title>
        <authorList>
            <person name="Zhang X."/>
            <person name="Feng X."/>
            <person name="Tao J."/>
            <person name="Ma L."/>
            <person name="Xiao Y."/>
            <person name="Liang Y."/>
            <person name="Liu X."/>
            <person name="Yin H."/>
        </authorList>
    </citation>
    <scope>NUCLEOTIDE SEQUENCE [LARGE SCALE GENOMIC DNA]</scope>
    <source>
        <strain evidence="2 3">A02</strain>
    </source>
</reference>
<protein>
    <recommendedName>
        <fullName evidence="4">Lipoprotein</fullName>
    </recommendedName>
</protein>
<dbReference type="Proteomes" id="UP000094893">
    <property type="component" value="Unassembled WGS sequence"/>
</dbReference>
<name>A0A1C2IGF2_ACITH</name>
<dbReference type="EMBL" id="LWSA01000051">
    <property type="protein sequence ID" value="OCX75057.1"/>
    <property type="molecule type" value="Genomic_DNA"/>
</dbReference>
<evidence type="ECO:0000313" key="3">
    <source>
        <dbReference type="Proteomes" id="UP000094893"/>
    </source>
</evidence>
<gene>
    <name evidence="2" type="ORF">A6P07_04700</name>
</gene>